<dbReference type="EMBL" id="CP080467">
    <property type="protein sequence ID" value="UNO48957.1"/>
    <property type="molecule type" value="Genomic_DNA"/>
</dbReference>
<dbReference type="STRING" id="1356854.N007_17160"/>
<evidence type="ECO:0000313" key="1">
    <source>
        <dbReference type="EMBL" id="UNO48957.1"/>
    </source>
</evidence>
<dbReference type="Proteomes" id="UP000829401">
    <property type="component" value="Chromosome"/>
</dbReference>
<dbReference type="KEGG" id="aaco:K1I37_20645"/>
<dbReference type="OrthoDB" id="2990528at2"/>
<evidence type="ECO:0000313" key="2">
    <source>
        <dbReference type="Proteomes" id="UP000829401"/>
    </source>
</evidence>
<proteinExistence type="predicted"/>
<name>T0CV56_ALIAG</name>
<organism evidence="1 2">
    <name type="scientific">Alicyclobacillus acidoterrestris (strain ATCC 49025 / DSM 3922 / CIP 106132 / NCIMB 13137 / GD3B)</name>
    <dbReference type="NCBI Taxonomy" id="1356854"/>
    <lineage>
        <taxon>Bacteria</taxon>
        <taxon>Bacillati</taxon>
        <taxon>Bacillota</taxon>
        <taxon>Bacilli</taxon>
        <taxon>Bacillales</taxon>
        <taxon>Alicyclobacillaceae</taxon>
        <taxon>Alicyclobacillus</taxon>
    </lineage>
</organism>
<dbReference type="AlphaFoldDB" id="T0CV56"/>
<accession>A0A9E6ZF95</accession>
<reference evidence="2" key="1">
    <citation type="journal article" date="2022" name="G3 (Bethesda)">
        <title>Unveiling the complete genome sequence of Alicyclobacillus acidoterrestris DSM 3922T, a taint-producing strain.</title>
        <authorList>
            <person name="Leonardo I.C."/>
            <person name="Barreto Crespo M.T."/>
            <person name="Gaspar F.B."/>
        </authorList>
    </citation>
    <scope>NUCLEOTIDE SEQUENCE [LARGE SCALE GENOMIC DNA]</scope>
    <source>
        <strain evidence="2">DSM 3922</strain>
    </source>
</reference>
<keyword evidence="2" id="KW-1185">Reference proteome</keyword>
<gene>
    <name evidence="1" type="ORF">K1I37_20645</name>
</gene>
<accession>T0CV56</accession>
<dbReference type="RefSeq" id="WP_021298564.1">
    <property type="nucleotide sequence ID" value="NZ_AURB01000195.1"/>
</dbReference>
<protein>
    <submittedName>
        <fullName evidence="1">Uncharacterized protein</fullName>
    </submittedName>
</protein>
<sequence length="453" mass="52066">MKGNTHGFKLASERALDTMNLCAIRSRPSAGVLNPSDICTALNGDAFTLNRPYVDGHFEDLTQDDLDVLRAIITFYVDEAGYGYARKHDFQRLKLSSMPDTISFEEACELAAEEKATGVLVTAKEIRSILQRNNKALKTDEITKSLFKLSKFTVDGSYIIRNSWEKGKKTDTIRINGTLLTFGMGKKEKQDIWYSVIFATKWGQYFLHNIKAGNLIWVKEDGYKNLTLGAKNILRTIMVQKGQQFYRRDTQSMLKVFNIKVGKNPSDAMRRLQKYYEELARLGFIKPTMEITHITRNIDPSKGTFIDAPSHRQDLSVESQPVEIPASPPALNHNESESSKWNERIRHDEILDQITETIKTLGIPKGNEQFRAEIKQRQILRKFDRCSVYYLWSIPWFHQFLATEASQHTDRQTYDRIVKSFEQIGSDVELQNFIQECVQKIEAEYNIPANIPT</sequence>